<dbReference type="EMBL" id="LIZT01000014">
    <property type="protein sequence ID" value="KPJ50700.1"/>
    <property type="molecule type" value="Genomic_DNA"/>
</dbReference>
<comment type="caution">
    <text evidence="6">The sequence shown here is derived from an EMBL/GenBank/DDBJ whole genome shotgun (WGS) entry which is preliminary data.</text>
</comment>
<dbReference type="PANTHER" id="PTHR42711">
    <property type="entry name" value="ABC TRANSPORTER ATP-BINDING PROTEIN"/>
    <property type="match status" value="1"/>
</dbReference>
<dbReference type="SMART" id="SM00382">
    <property type="entry name" value="AAA"/>
    <property type="match status" value="1"/>
</dbReference>
<dbReference type="GO" id="GO:1900753">
    <property type="term" value="P:doxorubicin transport"/>
    <property type="evidence" value="ECO:0007669"/>
    <property type="project" value="InterPro"/>
</dbReference>
<evidence type="ECO:0000256" key="4">
    <source>
        <dbReference type="ARBA" id="ARBA00049985"/>
    </source>
</evidence>
<dbReference type="PATRIC" id="fig|1703771.3.peg.264"/>
<dbReference type="InterPro" id="IPR025302">
    <property type="entry name" value="DrrA1/2-like_C"/>
</dbReference>
<evidence type="ECO:0000313" key="7">
    <source>
        <dbReference type="Proteomes" id="UP000051124"/>
    </source>
</evidence>
<dbReference type="Gene3D" id="3.40.50.300">
    <property type="entry name" value="P-loop containing nucleotide triphosphate hydrolases"/>
    <property type="match status" value="1"/>
</dbReference>
<dbReference type="PROSITE" id="PS50893">
    <property type="entry name" value="ABC_TRANSPORTER_2"/>
    <property type="match status" value="1"/>
</dbReference>
<dbReference type="Pfam" id="PF13732">
    <property type="entry name" value="DrrA1-3_C"/>
    <property type="match status" value="1"/>
</dbReference>
<proteinExistence type="inferred from homology"/>
<dbReference type="GO" id="GO:0016887">
    <property type="term" value="F:ATP hydrolysis activity"/>
    <property type="evidence" value="ECO:0007669"/>
    <property type="project" value="InterPro"/>
</dbReference>
<accession>A0A0S7WM81</accession>
<dbReference type="PANTHER" id="PTHR42711:SF5">
    <property type="entry name" value="ABC TRANSPORTER ATP-BINDING PROTEIN NATA"/>
    <property type="match status" value="1"/>
</dbReference>
<dbReference type="Pfam" id="PF00005">
    <property type="entry name" value="ABC_tran"/>
    <property type="match status" value="1"/>
</dbReference>
<evidence type="ECO:0000259" key="5">
    <source>
        <dbReference type="PROSITE" id="PS50893"/>
    </source>
</evidence>
<organism evidence="6 7">
    <name type="scientific">candidate division TA06 bacterium DG_26</name>
    <dbReference type="NCBI Taxonomy" id="1703771"/>
    <lineage>
        <taxon>Bacteria</taxon>
        <taxon>Bacteria division TA06</taxon>
    </lineage>
</organism>
<keyword evidence="2" id="KW-0547">Nucleotide-binding</keyword>
<dbReference type="SUPFAM" id="SSF52540">
    <property type="entry name" value="P-loop containing nucleoside triphosphate hydrolases"/>
    <property type="match status" value="1"/>
</dbReference>
<dbReference type="InterPro" id="IPR003439">
    <property type="entry name" value="ABC_transporter-like_ATP-bd"/>
</dbReference>
<dbReference type="InterPro" id="IPR027417">
    <property type="entry name" value="P-loop_NTPase"/>
</dbReference>
<name>A0A0S7WM81_UNCT6</name>
<evidence type="ECO:0000256" key="1">
    <source>
        <dbReference type="ARBA" id="ARBA00022448"/>
    </source>
</evidence>
<sequence>MEKAVVAEGLRKSFGTVVAIDRISFWVNSGEVFGFLGPNGAGKTTTVRILTGILKQDSGRVLVMGVDVLREPTRAKQSMGVVPEQANAYGDLSPWQNLMLMGKIYGVSKRLRERRAEQLLSVLELLDRRDDKVREFSRGMKQKLLFAIAVLHAPPLLFLDEPTSGLDVQSARLIRQMIDQENRRGTTVFLTTHNMDEASRLCHRIGIIRRGDLVAIDTPEQLRKAIEERQLVEVKFNREPGDTGNLRKLQGVGRLEVAGGIVRLFTETPDSVIRELVAYAQKNGLEFVSLNTSPPTLEDVFVELTK</sequence>
<keyword evidence="1" id="KW-0813">Transport</keyword>
<dbReference type="NCBIfam" id="TIGR01188">
    <property type="entry name" value="drrA"/>
    <property type="match status" value="1"/>
</dbReference>
<gene>
    <name evidence="6" type="ORF">AMJ40_02110</name>
</gene>
<dbReference type="GO" id="GO:0043215">
    <property type="term" value="P:daunorubicin transport"/>
    <property type="evidence" value="ECO:0007669"/>
    <property type="project" value="InterPro"/>
</dbReference>
<feature type="domain" description="ABC transporter" evidence="5">
    <location>
        <begin position="5"/>
        <end position="235"/>
    </location>
</feature>
<evidence type="ECO:0000313" key="6">
    <source>
        <dbReference type="EMBL" id="KPJ50700.1"/>
    </source>
</evidence>
<keyword evidence="3 6" id="KW-0067">ATP-binding</keyword>
<dbReference type="Proteomes" id="UP000051124">
    <property type="component" value="Unassembled WGS sequence"/>
</dbReference>
<dbReference type="GO" id="GO:0005524">
    <property type="term" value="F:ATP binding"/>
    <property type="evidence" value="ECO:0007669"/>
    <property type="project" value="UniProtKB-KW"/>
</dbReference>
<reference evidence="6 7" key="1">
    <citation type="journal article" date="2015" name="Microbiome">
        <title>Genomic resolution of linkages in carbon, nitrogen, and sulfur cycling among widespread estuary sediment bacteria.</title>
        <authorList>
            <person name="Baker B.J."/>
            <person name="Lazar C.S."/>
            <person name="Teske A.P."/>
            <person name="Dick G.J."/>
        </authorList>
    </citation>
    <scope>NUCLEOTIDE SEQUENCE [LARGE SCALE GENOMIC DNA]</scope>
    <source>
        <strain evidence="6">DG_26</strain>
    </source>
</reference>
<comment type="similarity">
    <text evidence="4">Belongs to the ABC transporter superfamily. Drug exporter-1 (DrugE1) (TC 3.A.1.105) family.</text>
</comment>
<evidence type="ECO:0000256" key="2">
    <source>
        <dbReference type="ARBA" id="ARBA00022741"/>
    </source>
</evidence>
<dbReference type="InterPro" id="IPR003593">
    <property type="entry name" value="AAA+_ATPase"/>
</dbReference>
<dbReference type="InterPro" id="IPR005894">
    <property type="entry name" value="DrrA"/>
</dbReference>
<dbReference type="InterPro" id="IPR050763">
    <property type="entry name" value="ABC_transporter_ATP-binding"/>
</dbReference>
<protein>
    <submittedName>
        <fullName evidence="6">ATP-binding protein</fullName>
    </submittedName>
</protein>
<dbReference type="AlphaFoldDB" id="A0A0S7WM81"/>
<evidence type="ECO:0000256" key="3">
    <source>
        <dbReference type="ARBA" id="ARBA00022840"/>
    </source>
</evidence>